<evidence type="ECO:0000256" key="3">
    <source>
        <dbReference type="SAM" id="Phobius"/>
    </source>
</evidence>
<dbReference type="RefSeq" id="WP_156193420.1">
    <property type="nucleotide sequence ID" value="NZ_CP046452.1"/>
</dbReference>
<dbReference type="InterPro" id="IPR011989">
    <property type="entry name" value="ARM-like"/>
</dbReference>
<keyword evidence="3" id="KW-1133">Transmembrane helix</keyword>
<accession>A0A6B8VTZ3</accession>
<dbReference type="EMBL" id="CP046452">
    <property type="protein sequence ID" value="QGU03097.1"/>
    <property type="molecule type" value="Genomic_DNA"/>
</dbReference>
<name>A0A6B8VTZ3_9CORY</name>
<feature type="region of interest" description="Disordered" evidence="2">
    <location>
        <begin position="300"/>
        <end position="321"/>
    </location>
</feature>
<gene>
    <name evidence="4" type="ORF">CKALI_11265</name>
</gene>
<dbReference type="SUPFAM" id="SSF48371">
    <property type="entry name" value="ARM repeat"/>
    <property type="match status" value="1"/>
</dbReference>
<feature type="transmembrane region" description="Helical" evidence="3">
    <location>
        <begin position="857"/>
        <end position="880"/>
    </location>
</feature>
<keyword evidence="3" id="KW-0472">Membrane</keyword>
<feature type="transmembrane region" description="Helical" evidence="3">
    <location>
        <begin position="828"/>
        <end position="851"/>
    </location>
</feature>
<keyword evidence="1" id="KW-0175">Coiled coil</keyword>
<evidence type="ECO:0000256" key="2">
    <source>
        <dbReference type="SAM" id="MobiDB-lite"/>
    </source>
</evidence>
<evidence type="ECO:0008006" key="6">
    <source>
        <dbReference type="Google" id="ProtNLM"/>
    </source>
</evidence>
<evidence type="ECO:0000313" key="5">
    <source>
        <dbReference type="Proteomes" id="UP000427071"/>
    </source>
</evidence>
<dbReference type="KEGG" id="ckw:CKALI_11265"/>
<feature type="coiled-coil region" evidence="1">
    <location>
        <begin position="377"/>
        <end position="453"/>
    </location>
</feature>
<dbReference type="Proteomes" id="UP000427071">
    <property type="component" value="Chromosome"/>
</dbReference>
<evidence type="ECO:0000313" key="4">
    <source>
        <dbReference type="EMBL" id="QGU03097.1"/>
    </source>
</evidence>
<feature type="transmembrane region" description="Helical" evidence="3">
    <location>
        <begin position="225"/>
        <end position="250"/>
    </location>
</feature>
<dbReference type="Gene3D" id="1.25.10.10">
    <property type="entry name" value="Leucine-rich Repeat Variant"/>
    <property type="match status" value="1"/>
</dbReference>
<protein>
    <recommendedName>
        <fullName evidence="6">Tape measure protein</fullName>
    </recommendedName>
</protein>
<dbReference type="InterPro" id="IPR016024">
    <property type="entry name" value="ARM-type_fold"/>
</dbReference>
<feature type="transmembrane region" description="Helical" evidence="3">
    <location>
        <begin position="892"/>
        <end position="920"/>
    </location>
</feature>
<keyword evidence="5" id="KW-1185">Reference proteome</keyword>
<feature type="transmembrane region" description="Helical" evidence="3">
    <location>
        <begin position="198"/>
        <end position="219"/>
    </location>
</feature>
<proteinExistence type="predicted"/>
<reference evidence="5" key="1">
    <citation type="submission" date="2019-11" db="EMBL/GenBank/DDBJ databases">
        <title>Complete genome sequence of Corynebacterium kalinowskii 1959, a novel Corynebacterium species isolated from soil of a small paddock in Vilsendorf, Germany.</title>
        <authorList>
            <person name="Schaffert L."/>
            <person name="Ruwe M."/>
            <person name="Milse J."/>
            <person name="Hanuschka K."/>
            <person name="Ortseifen V."/>
            <person name="Droste J."/>
            <person name="Brandt D."/>
            <person name="Schlueter L."/>
            <person name="Kutter Y."/>
            <person name="Vinke S."/>
            <person name="Viehoefer P."/>
            <person name="Jacob L."/>
            <person name="Luebke N.-C."/>
            <person name="Schulte-Berndt E."/>
            <person name="Hain C."/>
            <person name="Linder M."/>
            <person name="Schmidt P."/>
            <person name="Wollenschlaeger L."/>
            <person name="Luttermann T."/>
            <person name="Thieme E."/>
            <person name="Hassa J."/>
            <person name="Haak M."/>
            <person name="Wittchen M."/>
            <person name="Mentz A."/>
            <person name="Persicke M."/>
            <person name="Busche T."/>
            <person name="Ruckert C."/>
        </authorList>
    </citation>
    <scope>NUCLEOTIDE SEQUENCE [LARGE SCALE GENOMIC DNA]</scope>
    <source>
        <strain evidence="5">1959</strain>
    </source>
</reference>
<feature type="compositionally biased region" description="Basic and acidic residues" evidence="2">
    <location>
        <begin position="312"/>
        <end position="321"/>
    </location>
</feature>
<sequence>MAEYSAGTASIQIRPNLKDFKKRAEAELAQIKISYGIDIEPEMEKFRAELDAELSKLQSSVDVDVDADTAAAATKIEALTKERRAEIRAEADTLKAQTQLDSAASKRRTASINAEADVLAAETKLQVTENKRRIAEINADADTMAAEAKLMAAARRRKAEIDLQLDASSVATAQAGIAAVGTSAQMASGSVAMLGAQAAGIGILGVAAMGVVGPLAALASTAMTAAGALLILPSAAGAAAAGIATLGIGLSGIGKAFGSMGQAAGGAGADTSKAMKAAQRGVEDAERGIVQAQRRVADAERSVADAQKASKKTQEDLNKARKDAVEDLRDMNQQLRDAAMDEEEATLAVARARQNLMETKADPKASGLDHAEADLAYRKAVKNLEDTREKNNELARDVDEANRAGVEGSEKVVAAKEKVEQAARREEDAQRSLADAHESVALAQERLADAMENLATAGGGAAGGVDKFADAMANLSPNARAFVLAMQELGDEWKDLRLTVQDNLFKGLGDSVTQLAHVQLPVLKTGLSGIATEINGGVRQSLEALGSDSTVEGMGSMLENSRLGFAGLNQAATPITQALVDIGAAGSSYLPQLGSYLGEAGEKFGSFLTQSTQNGQFDQWIQNGMSALESLGQTASSIGGIFSGVFGAASASGQGAIGPLNQVLEMVNGFVNSFEGQQALQSFFGSMTDALSALSPILGTALQSIGSTIMPAISQFIQSAAPGTQSLIQGLADGLSALAPAMGPLGEAFGAILGAVAPLLEPLGALLTAVIQPIAQHITTIYTAIQPVVQLLAGQLMQVVQMLTPILGQIVGTLTDLMMQIITGLAPYLPMIVQAVMQVLEAVLPLVPILLDLVVNIITPLLPAVMALVPAVVSVVQVLANVVTAVMPVIQILAQLIGIVAQVLASVVGFVATVIAQFISLAAGVLVSVTNLMSSITSGFSNMIASVISAALQFQSDLIQRFNELWANASQSFSEGIGHVLRITGEIKDKILKVFDGAGDWLKNIGSSIMSGLLGGLKDKWNDVKEFFSNSVGSLRSPFSRRSEGSYEANALGSIKYFAGGGENHEPQFAPAGSYRVFGEEETGGELYIPLADDYRRGRAEALLAAGARYFGLEVIDPETGMPFAPGYQGDLGPKSATFFAEGGATIQEIDDFAMGVDGQPYVLGGPFWGDCSQTVSIVTRYAKFGEKLMQRAFSTVNEGQVLIDDWGFYPGLGDPGDLQVGWWDQGGGVNGHTAMTTPSGVAVEMGGYPSQGHFGGSGVGADDSQFTNHAHLPRDFFEEFVVPDMGDLGDMPGLTDPRTKASAQPLQDFRASDAADPMSYGTTETGPTSLSGIAGEFAKNFISGQVKGALDVFGISDEIPAVKAYKMWEKTQAELGRGGSRTSAVKDIATAKSGAGDALALDPTLPTKTVTGAQIVGFGEGFDDITAPAGDANIGHVWDPTQGAEQWRGMMAAAMDNQGYGGNPAELDAWVRQIQSESSGNPGIAQQIVDVNGTGEAAGVGLGQMIPTTWAAYRDPTLPDDRRDPWAMTNAMVRYGHQKYGDGLLDVIGHGHGYWAGGSVWGAGGPTDDAIPALLSNGEFVVREAAARYARPMLERINSQPGLARQIMQGSPVTAQAAGAGTSAEYHVHIQTNNLDEGMRRAEMYGRQRVGAIVGANR</sequence>
<organism evidence="4 5">
    <name type="scientific">Corynebacterium kalinowskii</name>
    <dbReference type="NCBI Taxonomy" id="2675216"/>
    <lineage>
        <taxon>Bacteria</taxon>
        <taxon>Bacillati</taxon>
        <taxon>Actinomycetota</taxon>
        <taxon>Actinomycetes</taxon>
        <taxon>Mycobacteriales</taxon>
        <taxon>Corynebacteriaceae</taxon>
        <taxon>Corynebacterium</taxon>
    </lineage>
</organism>
<evidence type="ECO:0000256" key="1">
    <source>
        <dbReference type="SAM" id="Coils"/>
    </source>
</evidence>
<keyword evidence="3" id="KW-0812">Transmembrane</keyword>